<comment type="pathway">
    <text evidence="2">Lipid metabolism; glycerolipid metabolism.</text>
</comment>
<evidence type="ECO:0000256" key="15">
    <source>
        <dbReference type="ARBA" id="ARBA00060536"/>
    </source>
</evidence>
<dbReference type="Pfam" id="PF00609">
    <property type="entry name" value="DAGK_acc"/>
    <property type="match status" value="1"/>
</dbReference>
<dbReference type="SMART" id="SM00109">
    <property type="entry name" value="C1"/>
    <property type="match status" value="2"/>
</dbReference>
<reference evidence="21" key="1">
    <citation type="submission" date="2025-08" db="UniProtKB">
        <authorList>
            <consortium name="Ensembl"/>
        </authorList>
    </citation>
    <scope>IDENTIFICATION</scope>
</reference>
<keyword evidence="7 16" id="KW-0547">Nucleotide-binding</keyword>
<evidence type="ECO:0000256" key="12">
    <source>
        <dbReference type="ARBA" id="ARBA00023098"/>
    </source>
</evidence>
<feature type="region of interest" description="Disordered" evidence="17">
    <location>
        <begin position="255"/>
        <end position="280"/>
    </location>
</feature>
<dbReference type="PROSITE" id="PS50081">
    <property type="entry name" value="ZF_DAG_PE_2"/>
    <property type="match status" value="2"/>
</dbReference>
<evidence type="ECO:0000313" key="21">
    <source>
        <dbReference type="Ensembl" id="ENSSSCP00015026857.1"/>
    </source>
</evidence>
<dbReference type="Pfam" id="PF00130">
    <property type="entry name" value="C1_1"/>
    <property type="match status" value="1"/>
</dbReference>
<dbReference type="InterPro" id="IPR046349">
    <property type="entry name" value="C1-like_sf"/>
</dbReference>
<comment type="catalytic activity">
    <reaction evidence="14">
        <text>1,2-di-(9Z-octadecenoyl)-sn-glycerol + ATP = 1,2-di-(9Z-octadecenoyl)-sn-glycero-3-phosphate + ADP + H(+)</text>
        <dbReference type="Rhea" id="RHEA:40327"/>
        <dbReference type="ChEBI" id="CHEBI:15378"/>
        <dbReference type="ChEBI" id="CHEBI:30616"/>
        <dbReference type="ChEBI" id="CHEBI:52333"/>
        <dbReference type="ChEBI" id="CHEBI:74546"/>
        <dbReference type="ChEBI" id="CHEBI:456216"/>
    </reaction>
    <physiologicalReaction direction="left-to-right" evidence="14">
        <dbReference type="Rhea" id="RHEA:40328"/>
    </physiologicalReaction>
</comment>
<dbReference type="CDD" id="cd17111">
    <property type="entry name" value="RA1_DAGK-theta"/>
    <property type="match status" value="1"/>
</dbReference>
<dbReference type="GO" id="GO:0004143">
    <property type="term" value="F:ATP-dependent diacylglycerol kinase activity"/>
    <property type="evidence" value="ECO:0007669"/>
    <property type="project" value="UniProtKB-EC"/>
</dbReference>
<feature type="domain" description="Phorbol-ester/DAG-type" evidence="18">
    <location>
        <begin position="109"/>
        <end position="156"/>
    </location>
</feature>
<dbReference type="Ensembl" id="ENSSSCT00015066961.1">
    <property type="protein sequence ID" value="ENSSSCP00015026857.1"/>
    <property type="gene ID" value="ENSSSCG00015050280.1"/>
</dbReference>
<evidence type="ECO:0000256" key="17">
    <source>
        <dbReference type="SAM" id="MobiDB-lite"/>
    </source>
</evidence>
<organism evidence="21 22">
    <name type="scientific">Sus scrofa</name>
    <name type="common">Pig</name>
    <dbReference type="NCBI Taxonomy" id="9823"/>
    <lineage>
        <taxon>Eukaryota</taxon>
        <taxon>Metazoa</taxon>
        <taxon>Chordata</taxon>
        <taxon>Craniata</taxon>
        <taxon>Vertebrata</taxon>
        <taxon>Euteleostomi</taxon>
        <taxon>Mammalia</taxon>
        <taxon>Eutheria</taxon>
        <taxon>Laurasiatheria</taxon>
        <taxon>Artiodactyla</taxon>
        <taxon>Suina</taxon>
        <taxon>Suidae</taxon>
        <taxon>Sus</taxon>
    </lineage>
</organism>
<dbReference type="InterPro" id="IPR000756">
    <property type="entry name" value="Diacylglycerol_kin_accessory"/>
</dbReference>
<evidence type="ECO:0000256" key="7">
    <source>
        <dbReference type="ARBA" id="ARBA00022741"/>
    </source>
</evidence>
<evidence type="ECO:0000256" key="9">
    <source>
        <dbReference type="ARBA" id="ARBA00022777"/>
    </source>
</evidence>
<dbReference type="PANTHER" id="PTHR11255:SF54">
    <property type="entry name" value="DIACYLGLYCEROL KINASE THETA"/>
    <property type="match status" value="1"/>
</dbReference>
<dbReference type="SUPFAM" id="SSF54236">
    <property type="entry name" value="Ubiquitin-like"/>
    <property type="match status" value="1"/>
</dbReference>
<keyword evidence="10" id="KW-0862">Zinc</keyword>
<dbReference type="FunFam" id="3.40.50.10330:FF:000012">
    <property type="entry name" value="Diacylglycerol kinase"/>
    <property type="match status" value="1"/>
</dbReference>
<keyword evidence="11 16" id="KW-0067">ATP-binding</keyword>
<dbReference type="PROSITE" id="PS50146">
    <property type="entry name" value="DAGK"/>
    <property type="match status" value="1"/>
</dbReference>
<dbReference type="InterPro" id="IPR016064">
    <property type="entry name" value="NAD/diacylglycerol_kinase_sf"/>
</dbReference>
<dbReference type="Pfam" id="PF00788">
    <property type="entry name" value="RA"/>
    <property type="match status" value="2"/>
</dbReference>
<keyword evidence="8" id="KW-0863">Zinc-finger</keyword>
<dbReference type="InterPro" id="IPR017438">
    <property type="entry name" value="ATP-NAD_kinase_N"/>
</dbReference>
<evidence type="ECO:0000256" key="3">
    <source>
        <dbReference type="ARBA" id="ARBA00009280"/>
    </source>
</evidence>
<feature type="domain" description="Ras-associating" evidence="20">
    <location>
        <begin position="385"/>
        <end position="517"/>
    </location>
</feature>
<keyword evidence="5" id="KW-0479">Metal-binding</keyword>
<dbReference type="GO" id="GO:0016020">
    <property type="term" value="C:membrane"/>
    <property type="evidence" value="ECO:0007669"/>
    <property type="project" value="UniProtKB-SubCell"/>
</dbReference>
<dbReference type="UniPathway" id="UPA00230"/>
<keyword evidence="9 16" id="KW-0418">Kinase</keyword>
<comment type="catalytic activity">
    <reaction evidence="16">
        <text>a 1,2-diacyl-sn-glycerol + ATP = a 1,2-diacyl-sn-glycero-3-phosphate + ADP + H(+)</text>
        <dbReference type="Rhea" id="RHEA:10272"/>
        <dbReference type="ChEBI" id="CHEBI:15378"/>
        <dbReference type="ChEBI" id="CHEBI:17815"/>
        <dbReference type="ChEBI" id="CHEBI:30616"/>
        <dbReference type="ChEBI" id="CHEBI:58608"/>
        <dbReference type="ChEBI" id="CHEBI:456216"/>
        <dbReference type="EC" id="2.7.1.107"/>
    </reaction>
</comment>
<dbReference type="Pfam" id="PF00781">
    <property type="entry name" value="DAGK_cat"/>
    <property type="match status" value="1"/>
</dbReference>
<comment type="pathway">
    <text evidence="15">Glycerolipid metabolism.</text>
</comment>
<dbReference type="EC" id="2.7.1.107" evidence="16"/>
<evidence type="ECO:0000256" key="11">
    <source>
        <dbReference type="ARBA" id="ARBA00022840"/>
    </source>
</evidence>
<dbReference type="InterPro" id="IPR000159">
    <property type="entry name" value="RA_dom"/>
</dbReference>
<dbReference type="GO" id="GO:0007200">
    <property type="term" value="P:phospholipase C-activating G protein-coupled receptor signaling pathway"/>
    <property type="evidence" value="ECO:0007669"/>
    <property type="project" value="InterPro"/>
</dbReference>
<name>A0A8D0P1G9_PIG</name>
<feature type="domain" description="DAGKc" evidence="19">
    <location>
        <begin position="607"/>
        <end position="744"/>
    </location>
</feature>
<evidence type="ECO:0000256" key="14">
    <source>
        <dbReference type="ARBA" id="ARBA00023371"/>
    </source>
</evidence>
<dbReference type="Proteomes" id="UP000694726">
    <property type="component" value="Unplaced"/>
</dbReference>
<protein>
    <recommendedName>
        <fullName evidence="16">Diacylglycerol kinase</fullName>
        <shortName evidence="16">DAG kinase</shortName>
        <ecNumber evidence="16">2.7.1.107</ecNumber>
    </recommendedName>
</protein>
<dbReference type="InterPro" id="IPR029071">
    <property type="entry name" value="Ubiquitin-like_domsf"/>
</dbReference>
<evidence type="ECO:0000259" key="20">
    <source>
        <dbReference type="PROSITE" id="PS50200"/>
    </source>
</evidence>
<dbReference type="FunFam" id="2.60.200.40:FF:000004">
    <property type="entry name" value="Diacylglycerol kinase"/>
    <property type="match status" value="1"/>
</dbReference>
<feature type="region of interest" description="Disordered" evidence="17">
    <location>
        <begin position="935"/>
        <end position="965"/>
    </location>
</feature>
<feature type="compositionally biased region" description="Basic residues" evidence="17">
    <location>
        <begin position="935"/>
        <end position="947"/>
    </location>
</feature>
<dbReference type="SUPFAM" id="SSF111331">
    <property type="entry name" value="NAD kinase/diacylglycerol kinase-like"/>
    <property type="match status" value="1"/>
</dbReference>
<evidence type="ECO:0000256" key="13">
    <source>
        <dbReference type="ARBA" id="ARBA00023136"/>
    </source>
</evidence>
<evidence type="ECO:0000256" key="4">
    <source>
        <dbReference type="ARBA" id="ARBA00022679"/>
    </source>
</evidence>
<dbReference type="InterPro" id="IPR056392">
    <property type="entry name" value="DGKtheta_RBD"/>
</dbReference>
<comment type="similarity">
    <text evidence="3 16">Belongs to the eukaryotic diacylglycerol kinase family.</text>
</comment>
<dbReference type="GO" id="GO:0005524">
    <property type="term" value="F:ATP binding"/>
    <property type="evidence" value="ECO:0007669"/>
    <property type="project" value="UniProtKB-KW"/>
</dbReference>
<sequence>MGWAWGPFSESPQARSAPSRSGRVGPPRWLSPLSSNAARPPPWPSEAPLSAASLPCAKPWGLLIPGQDRANSRALIPIACNFMSHEKCLKHVRTPCASVAPSLVHVPVAHCFGPRGLYKRKFCGVCRKGLEAPGLRCEVCELHVHLDCVPFACSDCRQCHRDGYRDHDLHLHHWREGNLPSGARCEVCRKTCGSSDVLAGLRCEWCGVQAHSVCSTALAPECTFGRLRTMVLPPACVRLLSRNFSKMHCFRISESATPEPGEGEDSVDASAPAGPGRELVVPESSKQTLKIFDGNDSVLRNHSRAITVPRQARNQEVLEAALRAYYITEDPQHFQLQALPQPAQAGDLGALGRFWSGGTVEEEGSRGPGARDGAEAWIIRARPRTQEVLKIYPAWLKVGVAYVSIRVTPQSTARTVVQEVLPLLGCQVCAGPTLPGVAALGGSLGVGGLSRPHTENFTPQDEGPESFQLVEALMGSRQVQRTVLAAEEPLLDRLHDIRQTSLRQMGQTRFYVAENRAVAPRVSLFVGGLPPGLSLQEYSSLLDEAVASKAGLVSVSHVYSTQGAVVLDVACFAEAERLYMLVRDTSVHGRLLTALVLPDVLHTKLPPDCRPLLVFVNPKSGGLKGRDLLCSFRKLLNPHQVFELTNGGPLPGFHVFSQVPCFRVLVCGGDGTVGWVLAALEEMRHRLACPEPAVAILPLGTGNDLGRVLRWGAGYSGEDPFSVLVSVDEADAVLMDRWTILLDAHETGSGEDGVADAEPPKVVQMSNYCGIGIDAELSLDFHQAREEEPGKFTSRFHNKGVYVRVGLQKISHSRSLHREIRLQVERREVELPSIEGLIFINIPSWGSGADLWGSDSDSRFEKPRMDDGLLEVVGVTGVMHMGQVQGGLRSGIRIAQGAYFRVTLLKATPVQVDGEPWVQAPGHMIISAAGPKVHMLRKAKQKPKKSGTPKDVRAEGTPAPEGDSK</sequence>
<dbReference type="Pfam" id="PF24099">
    <property type="entry name" value="RBD_DGKtheta"/>
    <property type="match status" value="1"/>
</dbReference>
<dbReference type="SMART" id="SM00045">
    <property type="entry name" value="DAGKa"/>
    <property type="match status" value="1"/>
</dbReference>
<feature type="domain" description="Phorbol-ester/DAG-type" evidence="18">
    <location>
        <begin position="171"/>
        <end position="222"/>
    </location>
</feature>
<evidence type="ECO:0000256" key="10">
    <source>
        <dbReference type="ARBA" id="ARBA00022833"/>
    </source>
</evidence>
<dbReference type="Gene3D" id="3.40.50.10330">
    <property type="entry name" value="Probable inorganic polyphosphate/atp-NAD kinase, domain 1"/>
    <property type="match status" value="1"/>
</dbReference>
<dbReference type="CDD" id="cd20854">
    <property type="entry name" value="C1_DGKtheta_typeV_rpt3"/>
    <property type="match status" value="1"/>
</dbReference>
<dbReference type="GO" id="GO:0046486">
    <property type="term" value="P:glycerolipid metabolic process"/>
    <property type="evidence" value="ECO:0007669"/>
    <property type="project" value="UniProtKB-UniPathway"/>
</dbReference>
<evidence type="ECO:0000313" key="22">
    <source>
        <dbReference type="Proteomes" id="UP000694726"/>
    </source>
</evidence>
<dbReference type="GO" id="GO:0008270">
    <property type="term" value="F:zinc ion binding"/>
    <property type="evidence" value="ECO:0007669"/>
    <property type="project" value="UniProtKB-KW"/>
</dbReference>
<keyword evidence="13" id="KW-0472">Membrane</keyword>
<keyword evidence="6" id="KW-0677">Repeat</keyword>
<keyword evidence="12" id="KW-0443">Lipid metabolism</keyword>
<evidence type="ECO:0000256" key="1">
    <source>
        <dbReference type="ARBA" id="ARBA00004370"/>
    </source>
</evidence>
<dbReference type="FunFam" id="3.30.60.20:FF:000002">
    <property type="entry name" value="Diacylglycerol kinase"/>
    <property type="match status" value="1"/>
</dbReference>
<dbReference type="PROSITE" id="PS50200">
    <property type="entry name" value="RA"/>
    <property type="match status" value="1"/>
</dbReference>
<keyword evidence="4 16" id="KW-0808">Transferase</keyword>
<dbReference type="AlphaFoldDB" id="A0A8D0P1G9"/>
<dbReference type="CDD" id="cd20804">
    <property type="entry name" value="C1_DGKtheta_typeV_rpt2"/>
    <property type="match status" value="1"/>
</dbReference>
<dbReference type="Gene3D" id="2.60.200.40">
    <property type="match status" value="1"/>
</dbReference>
<evidence type="ECO:0000259" key="19">
    <source>
        <dbReference type="PROSITE" id="PS50146"/>
    </source>
</evidence>
<evidence type="ECO:0000256" key="16">
    <source>
        <dbReference type="RuleBase" id="RU361128"/>
    </source>
</evidence>
<evidence type="ECO:0000259" key="18">
    <source>
        <dbReference type="PROSITE" id="PS50081"/>
    </source>
</evidence>
<dbReference type="PANTHER" id="PTHR11255">
    <property type="entry name" value="DIACYLGLYCEROL KINASE"/>
    <property type="match status" value="1"/>
</dbReference>
<dbReference type="PROSITE" id="PS00479">
    <property type="entry name" value="ZF_DAG_PE_1"/>
    <property type="match status" value="2"/>
</dbReference>
<comment type="subcellular location">
    <subcellularLocation>
        <location evidence="1">Membrane</location>
    </subcellularLocation>
</comment>
<evidence type="ECO:0000256" key="6">
    <source>
        <dbReference type="ARBA" id="ARBA00022737"/>
    </source>
</evidence>
<dbReference type="InterPro" id="IPR002219">
    <property type="entry name" value="PKC_DAG/PE"/>
</dbReference>
<evidence type="ECO:0000256" key="5">
    <source>
        <dbReference type="ARBA" id="ARBA00022723"/>
    </source>
</evidence>
<feature type="region of interest" description="Disordered" evidence="17">
    <location>
        <begin position="1"/>
        <end position="44"/>
    </location>
</feature>
<dbReference type="Gene3D" id="3.10.20.90">
    <property type="entry name" value="Phosphatidylinositol 3-kinase Catalytic Subunit, Chain A, domain 1"/>
    <property type="match status" value="1"/>
</dbReference>
<dbReference type="Gene3D" id="3.30.60.20">
    <property type="match status" value="2"/>
</dbReference>
<dbReference type="SMART" id="SM00314">
    <property type="entry name" value="RA"/>
    <property type="match status" value="1"/>
</dbReference>
<dbReference type="InterPro" id="IPR001206">
    <property type="entry name" value="Diacylglycerol_kinase_cat_dom"/>
</dbReference>
<feature type="compositionally biased region" description="Polar residues" evidence="17">
    <location>
        <begin position="10"/>
        <end position="19"/>
    </location>
</feature>
<accession>A0A8D0P1G9</accession>
<dbReference type="SUPFAM" id="SSF57889">
    <property type="entry name" value="Cysteine-rich domain"/>
    <property type="match status" value="2"/>
</dbReference>
<dbReference type="InterPro" id="IPR037607">
    <property type="entry name" value="DGK"/>
</dbReference>
<proteinExistence type="inferred from homology"/>
<dbReference type="SMART" id="SM00046">
    <property type="entry name" value="DAGKc"/>
    <property type="match status" value="1"/>
</dbReference>
<evidence type="ECO:0000256" key="8">
    <source>
        <dbReference type="ARBA" id="ARBA00022771"/>
    </source>
</evidence>
<evidence type="ECO:0000256" key="2">
    <source>
        <dbReference type="ARBA" id="ARBA00005175"/>
    </source>
</evidence>